<feature type="domain" description="Large ribosomal subunit protein uL5 C-terminal" evidence="8">
    <location>
        <begin position="59"/>
        <end position="152"/>
    </location>
</feature>
<gene>
    <name evidence="9" type="ORF">UX05_C0004G0101</name>
</gene>
<dbReference type="GO" id="GO:1990904">
    <property type="term" value="C:ribonucleoprotein complex"/>
    <property type="evidence" value="ECO:0007669"/>
    <property type="project" value="UniProtKB-KW"/>
</dbReference>
<protein>
    <recommendedName>
        <fullName evidence="4">Large ribosomal subunit protein uL5</fullName>
    </recommendedName>
    <alternativeName>
        <fullName evidence="5">50S ribosomal protein L5</fullName>
    </alternativeName>
</protein>
<dbReference type="Gene3D" id="3.30.1440.10">
    <property type="match status" value="1"/>
</dbReference>
<dbReference type="InterPro" id="IPR002132">
    <property type="entry name" value="Ribosomal_uL5"/>
</dbReference>
<evidence type="ECO:0000259" key="7">
    <source>
        <dbReference type="Pfam" id="PF00281"/>
    </source>
</evidence>
<evidence type="ECO:0000256" key="6">
    <source>
        <dbReference type="RuleBase" id="RU003930"/>
    </source>
</evidence>
<evidence type="ECO:0000256" key="4">
    <source>
        <dbReference type="ARBA" id="ARBA00035245"/>
    </source>
</evidence>
<dbReference type="Proteomes" id="UP000034264">
    <property type="component" value="Unassembled WGS sequence"/>
</dbReference>
<evidence type="ECO:0000313" key="10">
    <source>
        <dbReference type="Proteomes" id="UP000034264"/>
    </source>
</evidence>
<feature type="domain" description="Large ribosomal subunit protein uL5 N-terminal" evidence="7">
    <location>
        <begin position="1"/>
        <end position="55"/>
    </location>
</feature>
<accession>A0A0G1M4V7</accession>
<dbReference type="InterPro" id="IPR022803">
    <property type="entry name" value="Ribosomal_uL5_dom_sf"/>
</dbReference>
<evidence type="ECO:0000256" key="2">
    <source>
        <dbReference type="ARBA" id="ARBA00022980"/>
    </source>
</evidence>
<dbReference type="Pfam" id="PF00673">
    <property type="entry name" value="Ribosomal_L5_C"/>
    <property type="match status" value="1"/>
</dbReference>
<organism evidence="9 10">
    <name type="scientific">Candidatus Amesbacteria bacterium GW2011_GWC2_45_19</name>
    <dbReference type="NCBI Taxonomy" id="1618366"/>
    <lineage>
        <taxon>Bacteria</taxon>
        <taxon>Candidatus Amesiibacteriota</taxon>
    </lineage>
</organism>
<dbReference type="SUPFAM" id="SSF55282">
    <property type="entry name" value="RL5-like"/>
    <property type="match status" value="1"/>
</dbReference>
<comment type="caution">
    <text evidence="9">The sequence shown here is derived from an EMBL/GenBank/DDBJ whole genome shotgun (WGS) entry which is preliminary data.</text>
</comment>
<proteinExistence type="inferred from homology"/>
<dbReference type="AlphaFoldDB" id="A0A0G1M4V7"/>
<dbReference type="FunFam" id="3.30.1440.10:FF:000001">
    <property type="entry name" value="50S ribosomal protein L5"/>
    <property type="match status" value="1"/>
</dbReference>
<evidence type="ECO:0000313" key="9">
    <source>
        <dbReference type="EMBL" id="KKU03092.1"/>
    </source>
</evidence>
<dbReference type="PANTHER" id="PTHR11994">
    <property type="entry name" value="60S RIBOSOMAL PROTEIN L11-RELATED"/>
    <property type="match status" value="1"/>
</dbReference>
<dbReference type="NCBIfam" id="NF000585">
    <property type="entry name" value="PRK00010.1"/>
    <property type="match status" value="1"/>
</dbReference>
<evidence type="ECO:0000259" key="8">
    <source>
        <dbReference type="Pfam" id="PF00673"/>
    </source>
</evidence>
<dbReference type="EMBL" id="LCKS01000004">
    <property type="protein sequence ID" value="KKU03092.1"/>
    <property type="molecule type" value="Genomic_DNA"/>
</dbReference>
<dbReference type="PATRIC" id="fig|1618366.3.peg.453"/>
<sequence length="155" mass="17021">MWEAKITKAVLNIGLKEAVTDKGVLAKASEQLAAIAGQKPKVTRAKTSIANFKVREGDPVGLTVTLRGKRMQDFVTKLINIVLPRVRDFHGVPTTAFDKKGNYTLGLAEQIVFPEIDYAKIDKIRGLEITLVNNADNPKSAKKLLESLGFKFKNG</sequence>
<dbReference type="GO" id="GO:0003735">
    <property type="term" value="F:structural constituent of ribosome"/>
    <property type="evidence" value="ECO:0007669"/>
    <property type="project" value="InterPro"/>
</dbReference>
<evidence type="ECO:0000256" key="3">
    <source>
        <dbReference type="ARBA" id="ARBA00023274"/>
    </source>
</evidence>
<dbReference type="InterPro" id="IPR031310">
    <property type="entry name" value="Ribosomal_uL5_N"/>
</dbReference>
<dbReference type="GO" id="GO:0005840">
    <property type="term" value="C:ribosome"/>
    <property type="evidence" value="ECO:0007669"/>
    <property type="project" value="UniProtKB-KW"/>
</dbReference>
<keyword evidence="2 6" id="KW-0689">Ribosomal protein</keyword>
<dbReference type="GO" id="GO:0006412">
    <property type="term" value="P:translation"/>
    <property type="evidence" value="ECO:0007669"/>
    <property type="project" value="InterPro"/>
</dbReference>
<dbReference type="InterPro" id="IPR031309">
    <property type="entry name" value="Ribosomal_uL5_C"/>
</dbReference>
<keyword evidence="3 6" id="KW-0687">Ribonucleoprotein</keyword>
<name>A0A0G1M4V7_9BACT</name>
<dbReference type="Pfam" id="PF00281">
    <property type="entry name" value="Ribosomal_L5"/>
    <property type="match status" value="1"/>
</dbReference>
<evidence type="ECO:0000256" key="5">
    <source>
        <dbReference type="ARBA" id="ARBA00035461"/>
    </source>
</evidence>
<evidence type="ECO:0000256" key="1">
    <source>
        <dbReference type="ARBA" id="ARBA00008553"/>
    </source>
</evidence>
<dbReference type="PIRSF" id="PIRSF002161">
    <property type="entry name" value="Ribosomal_L5"/>
    <property type="match status" value="1"/>
</dbReference>
<reference evidence="9 10" key="1">
    <citation type="journal article" date="2015" name="Nature">
        <title>rRNA introns, odd ribosomes, and small enigmatic genomes across a large radiation of phyla.</title>
        <authorList>
            <person name="Brown C.T."/>
            <person name="Hug L.A."/>
            <person name="Thomas B.C."/>
            <person name="Sharon I."/>
            <person name="Castelle C.J."/>
            <person name="Singh A."/>
            <person name="Wilkins M.J."/>
            <person name="Williams K.H."/>
            <person name="Banfield J.F."/>
        </authorList>
    </citation>
    <scope>NUCLEOTIDE SEQUENCE [LARGE SCALE GENOMIC DNA]</scope>
</reference>
<comment type="similarity">
    <text evidence="1 6">Belongs to the universal ribosomal protein uL5 family.</text>
</comment>
<dbReference type="InterPro" id="IPR020930">
    <property type="entry name" value="Ribosomal_uL5_bac-type"/>
</dbReference>